<dbReference type="EMBL" id="MT141490">
    <property type="protein sequence ID" value="QJA63123.1"/>
    <property type="molecule type" value="Genomic_DNA"/>
</dbReference>
<evidence type="ECO:0000313" key="2">
    <source>
        <dbReference type="EMBL" id="QJA78702.1"/>
    </source>
</evidence>
<organism evidence="2">
    <name type="scientific">viral metagenome</name>
    <dbReference type="NCBI Taxonomy" id="1070528"/>
    <lineage>
        <taxon>unclassified sequences</taxon>
        <taxon>metagenomes</taxon>
        <taxon>organismal metagenomes</taxon>
    </lineage>
</organism>
<proteinExistence type="predicted"/>
<sequence length="157" mass="17414">MENNGFTKMFLALVAQAKQEDFKGKPIRSLGEVILLLKAQPESNIVRLDFTDDNPGGLISYRGYYEDLCLDYNSNAKPIRVGELLAMFKNAVGSTHTGYKGGDFTMSRQTLVWVAPYGSCGRMLTDIRSKDSITLIITSEDKESDIELGNAHPQLSE</sequence>
<accession>A0A6M3KA10</accession>
<evidence type="ECO:0000313" key="1">
    <source>
        <dbReference type="EMBL" id="QJA63123.1"/>
    </source>
</evidence>
<dbReference type="EMBL" id="MT142349">
    <property type="protein sequence ID" value="QJA78702.1"/>
    <property type="molecule type" value="Genomic_DNA"/>
</dbReference>
<name>A0A6M3KA10_9ZZZZ</name>
<dbReference type="AlphaFoldDB" id="A0A6M3KA10"/>
<protein>
    <submittedName>
        <fullName evidence="2">Uncharacterized protein</fullName>
    </submittedName>
</protein>
<gene>
    <name evidence="2" type="ORF">MM415A01028_0019</name>
    <name evidence="1" type="ORF">MM415B00651_0038</name>
</gene>
<reference evidence="2" key="1">
    <citation type="submission" date="2020-03" db="EMBL/GenBank/DDBJ databases">
        <title>The deep terrestrial virosphere.</title>
        <authorList>
            <person name="Holmfeldt K."/>
            <person name="Nilsson E."/>
            <person name="Simone D."/>
            <person name="Lopez-Fernandez M."/>
            <person name="Wu X."/>
            <person name="de Brujin I."/>
            <person name="Lundin D."/>
            <person name="Andersson A."/>
            <person name="Bertilsson S."/>
            <person name="Dopson M."/>
        </authorList>
    </citation>
    <scope>NUCLEOTIDE SEQUENCE</scope>
    <source>
        <strain evidence="2">MM415A01028</strain>
        <strain evidence="1">MM415B00651</strain>
    </source>
</reference>